<evidence type="ECO:0000313" key="11">
    <source>
        <dbReference type="Proteomes" id="UP001210678"/>
    </source>
</evidence>
<keyword evidence="5 9" id="KW-0169">Cobalamin biosynthesis</keyword>
<sequence length="322" mass="35410">MWPSMDFSTGQTLLTGALVLVAALWVDKLLGEPTRFHPLVGFGRFANWVEKRCRCLAFLTERQQGILAWCLSVLPPTLLSTWLVTLLAQFSLVGFFLFNTLILYLTIGGKSLIEHANNIYLPLKSADIEEARFQVSMIVSRNTEKMEEKEITSSAIESVLENGNDAVIAPMFWFIVLGVPGAVLFRLANTLDAMWGYKNERYLDFGRFTAKTDDVLGWAPAKITALLYALQGNFSGAIFCWRTQAKECSSPNGGVVMTAGAGALNVTIGGPTYYHGVLHDKKSMGTGRIATWETIPLANQLVSRGSLALSYLWLVTVLVGVS</sequence>
<dbReference type="Proteomes" id="UP001210678">
    <property type="component" value="Unassembled WGS sequence"/>
</dbReference>
<dbReference type="PANTHER" id="PTHR34308:SF1">
    <property type="entry name" value="COBALAMIN BIOSYNTHESIS PROTEIN CBIB"/>
    <property type="match status" value="1"/>
</dbReference>
<keyword evidence="4 9" id="KW-1003">Cell membrane</keyword>
<evidence type="ECO:0000256" key="6">
    <source>
        <dbReference type="ARBA" id="ARBA00022692"/>
    </source>
</evidence>
<keyword evidence="8 9" id="KW-0472">Membrane</keyword>
<feature type="transmembrane region" description="Helical" evidence="9">
    <location>
        <begin position="95"/>
        <end position="113"/>
    </location>
</feature>
<evidence type="ECO:0000256" key="9">
    <source>
        <dbReference type="HAMAP-Rule" id="MF_00024"/>
    </source>
</evidence>
<evidence type="ECO:0000313" key="10">
    <source>
        <dbReference type="EMBL" id="MDB1125130.1"/>
    </source>
</evidence>
<evidence type="ECO:0000256" key="5">
    <source>
        <dbReference type="ARBA" id="ARBA00022573"/>
    </source>
</evidence>
<evidence type="ECO:0000256" key="2">
    <source>
        <dbReference type="ARBA" id="ARBA00004953"/>
    </source>
</evidence>
<evidence type="ECO:0000256" key="4">
    <source>
        <dbReference type="ARBA" id="ARBA00022475"/>
    </source>
</evidence>
<dbReference type="EMBL" id="JAQLOI010000003">
    <property type="protein sequence ID" value="MDB1125130.1"/>
    <property type="molecule type" value="Genomic_DNA"/>
</dbReference>
<comment type="caution">
    <text evidence="9">Lacks conserved residue(s) required for the propagation of feature annotation.</text>
</comment>
<dbReference type="Pfam" id="PF03186">
    <property type="entry name" value="CobD_Cbib"/>
    <property type="match status" value="1"/>
</dbReference>
<evidence type="ECO:0000256" key="1">
    <source>
        <dbReference type="ARBA" id="ARBA00004651"/>
    </source>
</evidence>
<proteinExistence type="inferred from homology"/>
<organism evidence="10 11">
    <name type="scientific">Vibrio algarum</name>
    <dbReference type="NCBI Taxonomy" id="3020714"/>
    <lineage>
        <taxon>Bacteria</taxon>
        <taxon>Pseudomonadati</taxon>
        <taxon>Pseudomonadota</taxon>
        <taxon>Gammaproteobacteria</taxon>
        <taxon>Vibrionales</taxon>
        <taxon>Vibrionaceae</taxon>
        <taxon>Vibrio</taxon>
    </lineage>
</organism>
<gene>
    <name evidence="10" type="primary">cbiB</name>
    <name evidence="9" type="synonym">cobD</name>
    <name evidence="10" type="ORF">PGX00_16375</name>
</gene>
<comment type="subcellular location">
    <subcellularLocation>
        <location evidence="1 9">Cell membrane</location>
        <topology evidence="1 9">Multi-pass membrane protein</topology>
    </subcellularLocation>
</comment>
<protein>
    <recommendedName>
        <fullName evidence="9">Cobalamin biosynthesis protein CobD</fullName>
    </recommendedName>
</protein>
<dbReference type="NCBIfam" id="TIGR00380">
    <property type="entry name" value="cobal_cbiB"/>
    <property type="match status" value="1"/>
</dbReference>
<comment type="function">
    <text evidence="9">Converts cobyric acid to cobinamide by the addition of aminopropanol on the F carboxylic group.</text>
</comment>
<keyword evidence="7 9" id="KW-1133">Transmembrane helix</keyword>
<accession>A0ABT4YUU4</accession>
<comment type="pathway">
    <text evidence="2 9">Cofactor biosynthesis; adenosylcobalamin biosynthesis.</text>
</comment>
<feature type="transmembrane region" description="Helical" evidence="9">
    <location>
        <begin position="66"/>
        <end position="88"/>
    </location>
</feature>
<keyword evidence="11" id="KW-1185">Reference proteome</keyword>
<dbReference type="HAMAP" id="MF_00024">
    <property type="entry name" value="CobD_CbiB"/>
    <property type="match status" value="1"/>
</dbReference>
<feature type="transmembrane region" description="Helical" evidence="9">
    <location>
        <begin position="167"/>
        <end position="188"/>
    </location>
</feature>
<evidence type="ECO:0000256" key="7">
    <source>
        <dbReference type="ARBA" id="ARBA00022989"/>
    </source>
</evidence>
<dbReference type="PANTHER" id="PTHR34308">
    <property type="entry name" value="COBALAMIN BIOSYNTHESIS PROTEIN CBIB"/>
    <property type="match status" value="1"/>
</dbReference>
<dbReference type="InterPro" id="IPR004485">
    <property type="entry name" value="Cobalamin_biosynth_CobD/CbiB"/>
</dbReference>
<evidence type="ECO:0000256" key="3">
    <source>
        <dbReference type="ARBA" id="ARBA00006263"/>
    </source>
</evidence>
<comment type="caution">
    <text evidence="10">The sequence shown here is derived from an EMBL/GenBank/DDBJ whole genome shotgun (WGS) entry which is preliminary data.</text>
</comment>
<reference evidence="10 11" key="1">
    <citation type="submission" date="2023-01" db="EMBL/GenBank/DDBJ databases">
        <title>Vibrio sp. KJ40-1 sp.nov, isolated from marine algae.</title>
        <authorList>
            <person name="Butt M."/>
            <person name="Kim J.M.J."/>
            <person name="Jeon C.O.C."/>
        </authorList>
    </citation>
    <scope>NUCLEOTIDE SEQUENCE [LARGE SCALE GENOMIC DNA]</scope>
    <source>
        <strain evidence="10 11">KJ40-1</strain>
    </source>
</reference>
<keyword evidence="6 9" id="KW-0812">Transmembrane</keyword>
<comment type="similarity">
    <text evidence="3 9">Belongs to the CobD/CbiB family.</text>
</comment>
<dbReference type="RefSeq" id="WP_272138553.1">
    <property type="nucleotide sequence ID" value="NZ_JAQLOI010000003.1"/>
</dbReference>
<name>A0ABT4YUU4_9VIBR</name>
<evidence type="ECO:0000256" key="8">
    <source>
        <dbReference type="ARBA" id="ARBA00023136"/>
    </source>
</evidence>